<protein>
    <recommendedName>
        <fullName evidence="2">YfaZ</fullName>
    </recommendedName>
</protein>
<proteinExistence type="predicted"/>
<evidence type="ECO:0008006" key="2">
    <source>
        <dbReference type="Google" id="ProtNLM"/>
    </source>
</evidence>
<gene>
    <name evidence="1" type="ORF">MNBD_GAMMA11-2793</name>
</gene>
<reference evidence="1" key="1">
    <citation type="submission" date="2018-06" db="EMBL/GenBank/DDBJ databases">
        <authorList>
            <person name="Zhirakovskaya E."/>
        </authorList>
    </citation>
    <scope>NUCLEOTIDE SEQUENCE</scope>
</reference>
<evidence type="ECO:0000313" key="1">
    <source>
        <dbReference type="EMBL" id="VAW60876.1"/>
    </source>
</evidence>
<dbReference type="AlphaFoldDB" id="A0A3B0XXH2"/>
<dbReference type="EMBL" id="UOFG01000133">
    <property type="protein sequence ID" value="VAW60876.1"/>
    <property type="molecule type" value="Genomic_DNA"/>
</dbReference>
<organism evidence="1">
    <name type="scientific">hydrothermal vent metagenome</name>
    <dbReference type="NCBI Taxonomy" id="652676"/>
    <lineage>
        <taxon>unclassified sequences</taxon>
        <taxon>metagenomes</taxon>
        <taxon>ecological metagenomes</taxon>
    </lineage>
</organism>
<name>A0A3B0XXH2_9ZZZZ</name>
<dbReference type="Pfam" id="PF07437">
    <property type="entry name" value="YfaZ"/>
    <property type="match status" value="1"/>
</dbReference>
<accession>A0A3B0XXH2</accession>
<sequence length="189" mass="20669">MLNKPGLALALLAITSQAHSRGIDLKLAEKMVEITYLTESSTFGYGGADVGFGAFFNENDDYQFNLEAMVTGSPAGNNKALQLGVGGKIMYTSFDKINEEAGALAIAGKIRYVIPSSTPIAFVGTLYYAPGITSFSGAESFIEYRFAVEIEITPSARAYLGYRFMEYEFENRNKYELDDSAHVGIKIDF</sequence>
<dbReference type="InterPro" id="IPR009998">
    <property type="entry name" value="YfaZ"/>
</dbReference>